<accession>A0A418UZI4</accession>
<dbReference type="AlphaFoldDB" id="A0A418UZI4"/>
<comment type="caution">
    <text evidence="1">The sequence shown here is derived from an EMBL/GenBank/DDBJ whole genome shotgun (WGS) entry which is preliminary data.</text>
</comment>
<keyword evidence="2" id="KW-1185">Reference proteome</keyword>
<name>A0A418UZI4_9DEIO</name>
<organism evidence="1 2">
    <name type="scientific">Deinococcus cavernae</name>
    <dbReference type="NCBI Taxonomy" id="2320857"/>
    <lineage>
        <taxon>Bacteria</taxon>
        <taxon>Thermotogati</taxon>
        <taxon>Deinococcota</taxon>
        <taxon>Deinococci</taxon>
        <taxon>Deinococcales</taxon>
        <taxon>Deinococcaceae</taxon>
        <taxon>Deinococcus</taxon>
    </lineage>
</organism>
<gene>
    <name evidence="1" type="ORF">D3875_21540</name>
</gene>
<dbReference type="EMBL" id="QYUJ01000030">
    <property type="protein sequence ID" value="RJF68931.1"/>
    <property type="molecule type" value="Genomic_DNA"/>
</dbReference>
<proteinExistence type="predicted"/>
<protein>
    <submittedName>
        <fullName evidence="1">Uncharacterized protein</fullName>
    </submittedName>
</protein>
<reference evidence="1 2" key="1">
    <citation type="submission" date="2018-09" db="EMBL/GenBank/DDBJ databases">
        <authorList>
            <person name="Zhu H."/>
        </authorList>
    </citation>
    <scope>NUCLEOTIDE SEQUENCE [LARGE SCALE GENOMIC DNA]</scope>
    <source>
        <strain evidence="1 2">K2S05-167</strain>
    </source>
</reference>
<evidence type="ECO:0000313" key="2">
    <source>
        <dbReference type="Proteomes" id="UP000286287"/>
    </source>
</evidence>
<sequence length="65" mass="7193">MKVQFSEGDADLVQSNLFPLSFEFVVQQPIPSGRVVQGDLADFLLYFIPLLLAGTARLRAVLMIP</sequence>
<dbReference type="Proteomes" id="UP000286287">
    <property type="component" value="Unassembled WGS sequence"/>
</dbReference>
<evidence type="ECO:0000313" key="1">
    <source>
        <dbReference type="EMBL" id="RJF68931.1"/>
    </source>
</evidence>